<feature type="region of interest" description="Disordered" evidence="3">
    <location>
        <begin position="1"/>
        <end position="55"/>
    </location>
</feature>
<protein>
    <recommendedName>
        <fullName evidence="4">HTH tetR-type domain-containing protein</fullName>
    </recommendedName>
</protein>
<dbReference type="Pfam" id="PF17920">
    <property type="entry name" value="TetR_C_16"/>
    <property type="match status" value="1"/>
</dbReference>
<dbReference type="PANTHER" id="PTHR30055">
    <property type="entry name" value="HTH-TYPE TRANSCRIPTIONAL REGULATOR RUTR"/>
    <property type="match status" value="1"/>
</dbReference>
<dbReference type="PROSITE" id="PS50977">
    <property type="entry name" value="HTH_TETR_2"/>
    <property type="match status" value="1"/>
</dbReference>
<comment type="caution">
    <text evidence="5">The sequence shown here is derived from an EMBL/GenBank/DDBJ whole genome shotgun (WGS) entry which is preliminary data.</text>
</comment>
<dbReference type="InterPro" id="IPR050109">
    <property type="entry name" value="HTH-type_TetR-like_transc_reg"/>
</dbReference>
<evidence type="ECO:0000313" key="6">
    <source>
        <dbReference type="Proteomes" id="UP000247744"/>
    </source>
</evidence>
<proteinExistence type="predicted"/>
<dbReference type="PRINTS" id="PR00455">
    <property type="entry name" value="HTHTETR"/>
</dbReference>
<accession>A0A318MYX9</accession>
<dbReference type="Gene3D" id="1.10.357.10">
    <property type="entry name" value="Tetracycline Repressor, domain 2"/>
    <property type="match status" value="1"/>
</dbReference>
<dbReference type="Proteomes" id="UP000247744">
    <property type="component" value="Unassembled WGS sequence"/>
</dbReference>
<dbReference type="PANTHER" id="PTHR30055:SF235">
    <property type="entry name" value="TRANSCRIPTIONAL REGULATORY PROTEIN"/>
    <property type="match status" value="1"/>
</dbReference>
<dbReference type="Gene3D" id="1.10.10.60">
    <property type="entry name" value="Homeodomain-like"/>
    <property type="match status" value="1"/>
</dbReference>
<dbReference type="EMBL" id="QGLL01000001">
    <property type="protein sequence ID" value="PXY85775.1"/>
    <property type="molecule type" value="Genomic_DNA"/>
</dbReference>
<feature type="compositionally biased region" description="Basic and acidic residues" evidence="3">
    <location>
        <begin position="14"/>
        <end position="41"/>
    </location>
</feature>
<dbReference type="GO" id="GO:0000976">
    <property type="term" value="F:transcription cis-regulatory region binding"/>
    <property type="evidence" value="ECO:0007669"/>
    <property type="project" value="TreeGrafter"/>
</dbReference>
<reference evidence="5 6" key="1">
    <citation type="submission" date="2018-05" db="EMBL/GenBank/DDBJ databases">
        <title>Reference genomes for bee gut microbiota database.</title>
        <authorList>
            <person name="Ellegaard K.M."/>
        </authorList>
    </citation>
    <scope>NUCLEOTIDE SEQUENCE [LARGE SCALE GENOMIC DNA]</scope>
    <source>
        <strain evidence="5 6">ESL0200</strain>
    </source>
</reference>
<dbReference type="InterPro" id="IPR036271">
    <property type="entry name" value="Tet_transcr_reg_TetR-rel_C_sf"/>
</dbReference>
<dbReference type="AlphaFoldDB" id="A0A318MYX9"/>
<dbReference type="InterPro" id="IPR001647">
    <property type="entry name" value="HTH_TetR"/>
</dbReference>
<evidence type="ECO:0000313" key="5">
    <source>
        <dbReference type="EMBL" id="PXY85775.1"/>
    </source>
</evidence>
<feature type="domain" description="HTH tetR-type" evidence="4">
    <location>
        <begin position="54"/>
        <end position="114"/>
    </location>
</feature>
<evidence type="ECO:0000256" key="1">
    <source>
        <dbReference type="ARBA" id="ARBA00023125"/>
    </source>
</evidence>
<dbReference type="GO" id="GO:0003700">
    <property type="term" value="F:DNA-binding transcription factor activity"/>
    <property type="evidence" value="ECO:0007669"/>
    <property type="project" value="TreeGrafter"/>
</dbReference>
<dbReference type="InterPro" id="IPR009057">
    <property type="entry name" value="Homeodomain-like_sf"/>
</dbReference>
<dbReference type="SUPFAM" id="SSF48498">
    <property type="entry name" value="Tetracyclin repressor-like, C-terminal domain"/>
    <property type="match status" value="1"/>
</dbReference>
<evidence type="ECO:0000256" key="3">
    <source>
        <dbReference type="SAM" id="MobiDB-lite"/>
    </source>
</evidence>
<gene>
    <name evidence="5" type="ORF">DKK75_00965</name>
</gene>
<sequence length="247" mass="27682">MENMSAAGKPSTRKSLEKKKASPDKTAVRAAERVNEGDCSRRQRRGRPGRAKTSATRENILEAACRAFSTSSFDKVTMRGIARDAGCDQNLLYYYFGNKDDLFSRSVERIISSNQLTVDFGLDKQTHKAPSRISGAEFMNHLFRFLEHSPSGETYIRIVRNAAGNDHVLRLLVSTISQQLAKAHPGPADIDHKDERMMLIASQIFGIVVLRYVFRLEPLSSMPTREVEQAVAPVIDHYLYGEIDFSG</sequence>
<dbReference type="Pfam" id="PF00440">
    <property type="entry name" value="TetR_N"/>
    <property type="match status" value="1"/>
</dbReference>
<evidence type="ECO:0000256" key="2">
    <source>
        <dbReference type="PROSITE-ProRule" id="PRU00335"/>
    </source>
</evidence>
<dbReference type="OrthoDB" id="3210235at2"/>
<organism evidence="5 6">
    <name type="scientific">Bifidobacterium asteroides</name>
    <dbReference type="NCBI Taxonomy" id="1684"/>
    <lineage>
        <taxon>Bacteria</taxon>
        <taxon>Bacillati</taxon>
        <taxon>Actinomycetota</taxon>
        <taxon>Actinomycetes</taxon>
        <taxon>Bifidobacteriales</taxon>
        <taxon>Bifidobacteriaceae</taxon>
        <taxon>Bifidobacterium</taxon>
    </lineage>
</organism>
<dbReference type="SUPFAM" id="SSF46689">
    <property type="entry name" value="Homeodomain-like"/>
    <property type="match status" value="1"/>
</dbReference>
<dbReference type="RefSeq" id="WP_110451600.1">
    <property type="nucleotide sequence ID" value="NZ_QGLL01000001.1"/>
</dbReference>
<evidence type="ECO:0000259" key="4">
    <source>
        <dbReference type="PROSITE" id="PS50977"/>
    </source>
</evidence>
<dbReference type="InterPro" id="IPR041678">
    <property type="entry name" value="TetR_C_16"/>
</dbReference>
<feature type="DNA-binding region" description="H-T-H motif" evidence="2">
    <location>
        <begin position="77"/>
        <end position="96"/>
    </location>
</feature>
<keyword evidence="1 2" id="KW-0238">DNA-binding</keyword>
<name>A0A318MYX9_9BIFI</name>